<gene>
    <name evidence="1" type="ORF">FIBSPDRAFT_859163</name>
</gene>
<evidence type="ECO:0000313" key="2">
    <source>
        <dbReference type="Proteomes" id="UP000076532"/>
    </source>
</evidence>
<dbReference type="Proteomes" id="UP000076532">
    <property type="component" value="Unassembled WGS sequence"/>
</dbReference>
<keyword evidence="2" id="KW-1185">Reference proteome</keyword>
<accession>A0A166L8M4</accession>
<evidence type="ECO:0000313" key="1">
    <source>
        <dbReference type="EMBL" id="KZP22693.1"/>
    </source>
</evidence>
<reference evidence="1 2" key="1">
    <citation type="journal article" date="2016" name="Mol. Biol. Evol.">
        <title>Comparative Genomics of Early-Diverging Mushroom-Forming Fungi Provides Insights into the Origins of Lignocellulose Decay Capabilities.</title>
        <authorList>
            <person name="Nagy L.G."/>
            <person name="Riley R."/>
            <person name="Tritt A."/>
            <person name="Adam C."/>
            <person name="Daum C."/>
            <person name="Floudas D."/>
            <person name="Sun H."/>
            <person name="Yadav J.S."/>
            <person name="Pangilinan J."/>
            <person name="Larsson K.H."/>
            <person name="Matsuura K."/>
            <person name="Barry K."/>
            <person name="Labutti K."/>
            <person name="Kuo R."/>
            <person name="Ohm R.A."/>
            <person name="Bhattacharya S.S."/>
            <person name="Shirouzu T."/>
            <person name="Yoshinaga Y."/>
            <person name="Martin F.M."/>
            <person name="Grigoriev I.V."/>
            <person name="Hibbett D.S."/>
        </authorList>
    </citation>
    <scope>NUCLEOTIDE SEQUENCE [LARGE SCALE GENOMIC DNA]</scope>
    <source>
        <strain evidence="1 2">CBS 109695</strain>
    </source>
</reference>
<dbReference type="AlphaFoldDB" id="A0A166L8M4"/>
<dbReference type="EMBL" id="KV417537">
    <property type="protein sequence ID" value="KZP22693.1"/>
    <property type="molecule type" value="Genomic_DNA"/>
</dbReference>
<name>A0A166L8M4_9AGAM</name>
<organism evidence="1 2">
    <name type="scientific">Athelia psychrophila</name>
    <dbReference type="NCBI Taxonomy" id="1759441"/>
    <lineage>
        <taxon>Eukaryota</taxon>
        <taxon>Fungi</taxon>
        <taxon>Dikarya</taxon>
        <taxon>Basidiomycota</taxon>
        <taxon>Agaricomycotina</taxon>
        <taxon>Agaricomycetes</taxon>
        <taxon>Agaricomycetidae</taxon>
        <taxon>Atheliales</taxon>
        <taxon>Atheliaceae</taxon>
        <taxon>Athelia</taxon>
    </lineage>
</organism>
<sequence>MAWKTTNRLRALGLSKELHWLSRDYASVVRLSGWAVSCAEILALYSRRKYRHLKRSYPTIYETMSPLDS</sequence>
<proteinExistence type="predicted"/>
<protein>
    <submittedName>
        <fullName evidence="1">Uncharacterized protein</fullName>
    </submittedName>
</protein>